<accession>A0ABX0Y4D4</accession>
<dbReference type="EMBL" id="JAATVY010000017">
    <property type="protein sequence ID" value="NJC72282.1"/>
    <property type="molecule type" value="Genomic_DNA"/>
</dbReference>
<keyword evidence="2" id="KW-0472">Membrane</keyword>
<evidence type="ECO:0000256" key="1">
    <source>
        <dbReference type="SAM" id="MobiDB-lite"/>
    </source>
</evidence>
<organism evidence="3 4">
    <name type="scientific">Planosporangium thailandense</name>
    <dbReference type="NCBI Taxonomy" id="765197"/>
    <lineage>
        <taxon>Bacteria</taxon>
        <taxon>Bacillati</taxon>
        <taxon>Actinomycetota</taxon>
        <taxon>Actinomycetes</taxon>
        <taxon>Micromonosporales</taxon>
        <taxon>Micromonosporaceae</taxon>
        <taxon>Planosporangium</taxon>
    </lineage>
</organism>
<keyword evidence="2" id="KW-1133">Transmembrane helix</keyword>
<evidence type="ECO:0000313" key="4">
    <source>
        <dbReference type="Proteomes" id="UP000722989"/>
    </source>
</evidence>
<name>A0ABX0Y4D4_9ACTN</name>
<feature type="transmembrane region" description="Helical" evidence="2">
    <location>
        <begin position="32"/>
        <end position="55"/>
    </location>
</feature>
<keyword evidence="4" id="KW-1185">Reference proteome</keyword>
<proteinExistence type="predicted"/>
<feature type="region of interest" description="Disordered" evidence="1">
    <location>
        <begin position="101"/>
        <end position="130"/>
    </location>
</feature>
<evidence type="ECO:0000256" key="2">
    <source>
        <dbReference type="SAM" id="Phobius"/>
    </source>
</evidence>
<reference evidence="3 4" key="1">
    <citation type="submission" date="2020-03" db="EMBL/GenBank/DDBJ databases">
        <title>WGS of the type strain of Planosporangium spp.</title>
        <authorList>
            <person name="Thawai C."/>
        </authorList>
    </citation>
    <scope>NUCLEOTIDE SEQUENCE [LARGE SCALE GENOMIC DNA]</scope>
    <source>
        <strain evidence="3 4">TBRC 5610</strain>
    </source>
</reference>
<feature type="compositionally biased region" description="Low complexity" evidence="1">
    <location>
        <begin position="118"/>
        <end position="130"/>
    </location>
</feature>
<dbReference type="RefSeq" id="WP_167927193.1">
    <property type="nucleotide sequence ID" value="NZ_JAATVY010000017.1"/>
</dbReference>
<comment type="caution">
    <text evidence="3">The sequence shown here is derived from an EMBL/GenBank/DDBJ whole genome shotgun (WGS) entry which is preliminary data.</text>
</comment>
<sequence>MVMPRSAERGLVVTLWRVEIDLPRSLGYFGGLWLAVTLGLVEPPLALFIAAVPVLRMLGKANLSLPWRFVSGVVSGAAQPIGGAEAERTVRLRDPEEEAARAVEMARATERGQRIRAARSAGRPRPAGTS</sequence>
<keyword evidence="2" id="KW-0812">Transmembrane</keyword>
<dbReference type="Proteomes" id="UP000722989">
    <property type="component" value="Unassembled WGS sequence"/>
</dbReference>
<protein>
    <submittedName>
        <fullName evidence="3">Uncharacterized protein</fullName>
    </submittedName>
</protein>
<evidence type="ECO:0000313" key="3">
    <source>
        <dbReference type="EMBL" id="NJC72282.1"/>
    </source>
</evidence>
<gene>
    <name evidence="3" type="ORF">HC031_21555</name>
</gene>